<name>A0A5B7DB13_PORTR</name>
<protein>
    <submittedName>
        <fullName evidence="2">Uncharacterized protein</fullName>
    </submittedName>
</protein>
<comment type="caution">
    <text evidence="2">The sequence shown here is derived from an EMBL/GenBank/DDBJ whole genome shotgun (WGS) entry which is preliminary data.</text>
</comment>
<evidence type="ECO:0000313" key="3">
    <source>
        <dbReference type="Proteomes" id="UP000324222"/>
    </source>
</evidence>
<evidence type="ECO:0000313" key="2">
    <source>
        <dbReference type="EMBL" id="MPC18409.1"/>
    </source>
</evidence>
<proteinExistence type="predicted"/>
<gene>
    <name evidence="2" type="ORF">E2C01_011291</name>
</gene>
<reference evidence="2 3" key="1">
    <citation type="submission" date="2019-05" db="EMBL/GenBank/DDBJ databases">
        <title>Another draft genome of Portunus trituberculatus and its Hox gene families provides insights of decapod evolution.</title>
        <authorList>
            <person name="Jeong J.-H."/>
            <person name="Song I."/>
            <person name="Kim S."/>
            <person name="Choi T."/>
            <person name="Kim D."/>
            <person name="Ryu S."/>
            <person name="Kim W."/>
        </authorList>
    </citation>
    <scope>NUCLEOTIDE SEQUENCE [LARGE SCALE GENOMIC DNA]</scope>
    <source>
        <tissue evidence="2">Muscle</tissue>
    </source>
</reference>
<sequence>MKENETLQDISTTVLMSQGTTVPTNISNCTVLYGTPPYITDDDFNATKFQRPEPTQDKNLKTQRT</sequence>
<accession>A0A5B7DB13</accession>
<organism evidence="2 3">
    <name type="scientific">Portunus trituberculatus</name>
    <name type="common">Swimming crab</name>
    <name type="synonym">Neptunus trituberculatus</name>
    <dbReference type="NCBI Taxonomy" id="210409"/>
    <lineage>
        <taxon>Eukaryota</taxon>
        <taxon>Metazoa</taxon>
        <taxon>Ecdysozoa</taxon>
        <taxon>Arthropoda</taxon>
        <taxon>Crustacea</taxon>
        <taxon>Multicrustacea</taxon>
        <taxon>Malacostraca</taxon>
        <taxon>Eumalacostraca</taxon>
        <taxon>Eucarida</taxon>
        <taxon>Decapoda</taxon>
        <taxon>Pleocyemata</taxon>
        <taxon>Brachyura</taxon>
        <taxon>Eubrachyura</taxon>
        <taxon>Portunoidea</taxon>
        <taxon>Portunidae</taxon>
        <taxon>Portuninae</taxon>
        <taxon>Portunus</taxon>
    </lineage>
</organism>
<dbReference type="Proteomes" id="UP000324222">
    <property type="component" value="Unassembled WGS sequence"/>
</dbReference>
<dbReference type="AlphaFoldDB" id="A0A5B7DB13"/>
<dbReference type="EMBL" id="VSRR010000677">
    <property type="protein sequence ID" value="MPC18409.1"/>
    <property type="molecule type" value="Genomic_DNA"/>
</dbReference>
<evidence type="ECO:0000256" key="1">
    <source>
        <dbReference type="SAM" id="MobiDB-lite"/>
    </source>
</evidence>
<feature type="compositionally biased region" description="Basic and acidic residues" evidence="1">
    <location>
        <begin position="50"/>
        <end position="65"/>
    </location>
</feature>
<feature type="region of interest" description="Disordered" evidence="1">
    <location>
        <begin position="43"/>
        <end position="65"/>
    </location>
</feature>
<keyword evidence="3" id="KW-1185">Reference proteome</keyword>